<dbReference type="KEGG" id="hmi:soil367_12430"/>
<dbReference type="EMBL" id="CP031093">
    <property type="protein sequence ID" value="QCF26673.1"/>
    <property type="molecule type" value="Genomic_DNA"/>
</dbReference>
<keyword evidence="4" id="KW-1185">Reference proteome</keyword>
<dbReference type="InterPro" id="IPR000305">
    <property type="entry name" value="GIY-YIG_endonuc"/>
</dbReference>
<accession>A0A4P7XIV3</accession>
<feature type="domain" description="GIY-YIG" evidence="2">
    <location>
        <begin position="1"/>
        <end position="71"/>
    </location>
</feature>
<organism evidence="3 4">
    <name type="scientific">Hydrocarboniclastica marina</name>
    <dbReference type="NCBI Taxonomy" id="2259620"/>
    <lineage>
        <taxon>Bacteria</taxon>
        <taxon>Pseudomonadati</taxon>
        <taxon>Pseudomonadota</taxon>
        <taxon>Gammaproteobacteria</taxon>
        <taxon>Alteromonadales</taxon>
        <taxon>Alteromonadaceae</taxon>
        <taxon>Hydrocarboniclastica</taxon>
    </lineage>
</organism>
<dbReference type="OrthoDB" id="9797095at2"/>
<protein>
    <submittedName>
        <fullName evidence="3">GIY-YIG nuclease family protein</fullName>
    </submittedName>
</protein>
<gene>
    <name evidence="3" type="ORF">soil367_12430</name>
</gene>
<dbReference type="Proteomes" id="UP000298049">
    <property type="component" value="Chromosome"/>
</dbReference>
<dbReference type="PROSITE" id="PS50164">
    <property type="entry name" value="GIY_YIG"/>
    <property type="match status" value="1"/>
</dbReference>
<reference evidence="3 4" key="1">
    <citation type="submission" date="2018-07" db="EMBL/GenBank/DDBJ databases">
        <title>Marsedoiliclastica nanhaica gen. nov. sp. nov., a novel marine hydrocarbonoclastic bacterium isolated from an in-situ enriched hydrocarbon-degrading consortium in deep-sea sediment.</title>
        <authorList>
            <person name="Dong C."/>
            <person name="Ma T."/>
            <person name="Liu R."/>
            <person name="Shao Z."/>
        </authorList>
    </citation>
    <scope>NUCLEOTIDE SEQUENCE [LARGE SCALE GENOMIC DNA]</scope>
    <source>
        <strain evidence="4">soil36-7</strain>
    </source>
</reference>
<name>A0A4P7XIV3_9ALTE</name>
<comment type="similarity">
    <text evidence="1">Belongs to the UPF0213 family.</text>
</comment>
<sequence>MIRCRQGQLYTGITTDVERRLREHSGGPRGARFLRGRGPLILAYQASVGDRRDALRAEYRVKQLSRVQKEALIQGRLDLRALLD</sequence>
<dbReference type="InterPro" id="IPR050190">
    <property type="entry name" value="UPF0213_domain"/>
</dbReference>
<evidence type="ECO:0000259" key="2">
    <source>
        <dbReference type="PROSITE" id="PS50164"/>
    </source>
</evidence>
<evidence type="ECO:0000313" key="3">
    <source>
        <dbReference type="EMBL" id="QCF26673.1"/>
    </source>
</evidence>
<proteinExistence type="inferred from homology"/>
<dbReference type="CDD" id="cd10456">
    <property type="entry name" value="GIY-YIG_UPF0213"/>
    <property type="match status" value="1"/>
</dbReference>
<dbReference type="PANTHER" id="PTHR34477">
    <property type="entry name" value="UPF0213 PROTEIN YHBQ"/>
    <property type="match status" value="1"/>
</dbReference>
<evidence type="ECO:0000256" key="1">
    <source>
        <dbReference type="ARBA" id="ARBA00007435"/>
    </source>
</evidence>
<dbReference type="SUPFAM" id="SSF82771">
    <property type="entry name" value="GIY-YIG endonuclease"/>
    <property type="match status" value="1"/>
</dbReference>
<dbReference type="Pfam" id="PF01541">
    <property type="entry name" value="GIY-YIG"/>
    <property type="match status" value="1"/>
</dbReference>
<dbReference type="PANTHER" id="PTHR34477:SF1">
    <property type="entry name" value="UPF0213 PROTEIN YHBQ"/>
    <property type="match status" value="1"/>
</dbReference>
<evidence type="ECO:0000313" key="4">
    <source>
        <dbReference type="Proteomes" id="UP000298049"/>
    </source>
</evidence>
<dbReference type="AlphaFoldDB" id="A0A4P7XIV3"/>
<dbReference type="Gene3D" id="3.40.1440.10">
    <property type="entry name" value="GIY-YIG endonuclease"/>
    <property type="match status" value="1"/>
</dbReference>
<dbReference type="InterPro" id="IPR035901">
    <property type="entry name" value="GIY-YIG_endonuc_sf"/>
</dbReference>